<dbReference type="VEuPathDB" id="FungiDB:PV06_05989"/>
<feature type="region of interest" description="Disordered" evidence="1">
    <location>
        <begin position="119"/>
        <end position="152"/>
    </location>
</feature>
<reference evidence="2 3" key="1">
    <citation type="submission" date="2015-01" db="EMBL/GenBank/DDBJ databases">
        <title>The Genome Sequence of Exophiala oligosperma CBS72588.</title>
        <authorList>
            <consortium name="The Broad Institute Genomics Platform"/>
            <person name="Cuomo C."/>
            <person name="de Hoog S."/>
            <person name="Gorbushina A."/>
            <person name="Stielow B."/>
            <person name="Teixiera M."/>
            <person name="Abouelleil A."/>
            <person name="Chapman S.B."/>
            <person name="Priest M."/>
            <person name="Young S.K."/>
            <person name="Wortman J."/>
            <person name="Nusbaum C."/>
            <person name="Birren B."/>
        </authorList>
    </citation>
    <scope>NUCLEOTIDE SEQUENCE [LARGE SCALE GENOMIC DNA]</scope>
    <source>
        <strain evidence="2 3">CBS 72588</strain>
    </source>
</reference>
<dbReference type="HOGENOM" id="CLU_545158_0_0_1"/>
<dbReference type="RefSeq" id="XP_016262653.1">
    <property type="nucleotide sequence ID" value="XM_016407049.1"/>
</dbReference>
<dbReference type="GeneID" id="27358063"/>
<feature type="region of interest" description="Disordered" evidence="1">
    <location>
        <begin position="168"/>
        <end position="190"/>
    </location>
</feature>
<feature type="compositionally biased region" description="Low complexity" evidence="1">
    <location>
        <begin position="168"/>
        <end position="181"/>
    </location>
</feature>
<dbReference type="AlphaFoldDB" id="A0A0D2BY84"/>
<proteinExistence type="predicted"/>
<dbReference type="OrthoDB" id="10640387at2759"/>
<name>A0A0D2BY84_9EURO</name>
<feature type="region of interest" description="Disordered" evidence="1">
    <location>
        <begin position="272"/>
        <end position="312"/>
    </location>
</feature>
<evidence type="ECO:0000313" key="3">
    <source>
        <dbReference type="Proteomes" id="UP000053342"/>
    </source>
</evidence>
<feature type="compositionally biased region" description="Low complexity" evidence="1">
    <location>
        <begin position="282"/>
        <end position="307"/>
    </location>
</feature>
<organism evidence="2 3">
    <name type="scientific">Exophiala oligosperma</name>
    <dbReference type="NCBI Taxonomy" id="215243"/>
    <lineage>
        <taxon>Eukaryota</taxon>
        <taxon>Fungi</taxon>
        <taxon>Dikarya</taxon>
        <taxon>Ascomycota</taxon>
        <taxon>Pezizomycotina</taxon>
        <taxon>Eurotiomycetes</taxon>
        <taxon>Chaetothyriomycetidae</taxon>
        <taxon>Chaetothyriales</taxon>
        <taxon>Herpotrichiellaceae</taxon>
        <taxon>Exophiala</taxon>
    </lineage>
</organism>
<protein>
    <submittedName>
        <fullName evidence="2">Uncharacterized protein</fullName>
    </submittedName>
</protein>
<evidence type="ECO:0000256" key="1">
    <source>
        <dbReference type="SAM" id="MobiDB-lite"/>
    </source>
</evidence>
<dbReference type="EMBL" id="KN847336">
    <property type="protein sequence ID" value="KIW42437.1"/>
    <property type="molecule type" value="Genomic_DNA"/>
</dbReference>
<accession>A0A0D2BY84</accession>
<feature type="compositionally biased region" description="Polar residues" evidence="1">
    <location>
        <begin position="136"/>
        <end position="152"/>
    </location>
</feature>
<sequence>MDNRVTLAWLDRLGTSLASRPTLPYRQPQYAWYAFTNDGGPRTLRQNRSPTVPMEAAERVVILALGSETESDPGVDSDLENEVDYSPKGNALVRNPYNGRLEMWPYLEARYEAQKEAWKKERRGKKAVKEAEDQAKNPSEANDNANGNITEDGNATVHVQTNVVHQGDASASDANGDANGNTTLDGNATIPVQTNGVREDETSACNAEDGTNVTPVTTAVENGQLIVNIHADDSSANNAEDDNNITHVTIAIGNGQLGVGLHACGVLEDHVSSTDTNNPVYTPATSRVPTTTVSSSSDASDPDAVPTTDQLDDEQPDAALLYPLPMFIYNALIREFGDRPFWVQTHHQSLACSMLKRKLVLVRLCHLACLRNFAFPKIKERQGRLRGRSLLLLINHFAWVRFVVRYPGLVDRVMKYVKWLEMLENEYVQAVPYFETFWTAMECGETPGGDVLEALIEMNSKRIFLQGKIFAEEHIVHELNDEAENAPSWIEWVDRRAAKK</sequence>
<gene>
    <name evidence="2" type="ORF">PV06_05989</name>
</gene>
<dbReference type="Proteomes" id="UP000053342">
    <property type="component" value="Unassembled WGS sequence"/>
</dbReference>
<keyword evidence="3" id="KW-1185">Reference proteome</keyword>
<evidence type="ECO:0000313" key="2">
    <source>
        <dbReference type="EMBL" id="KIW42437.1"/>
    </source>
</evidence>